<feature type="signal peptide" evidence="2">
    <location>
        <begin position="1"/>
        <end position="21"/>
    </location>
</feature>
<dbReference type="Pfam" id="PF10696">
    <property type="entry name" value="DUF2501"/>
    <property type="match status" value="1"/>
</dbReference>
<feature type="compositionally biased region" description="Polar residues" evidence="1">
    <location>
        <begin position="41"/>
        <end position="54"/>
    </location>
</feature>
<keyword evidence="4" id="KW-1185">Reference proteome</keyword>
<evidence type="ECO:0000313" key="4">
    <source>
        <dbReference type="Proteomes" id="UP000239477"/>
    </source>
</evidence>
<gene>
    <name evidence="3" type="ORF">CLM73_01515</name>
</gene>
<dbReference type="AlphaFoldDB" id="A0A2S0I1I9"/>
<accession>A0A2S0I1I9</accession>
<protein>
    <recommendedName>
        <fullName evidence="5">DUF2501 domain-containing protein</fullName>
    </recommendedName>
</protein>
<evidence type="ECO:0000313" key="3">
    <source>
        <dbReference type="EMBL" id="AVJ25901.1"/>
    </source>
</evidence>
<dbReference type="EMBL" id="CP023270">
    <property type="protein sequence ID" value="AVJ25901.1"/>
    <property type="molecule type" value="Genomic_DNA"/>
</dbReference>
<feature type="chain" id="PRO_5015603707" description="DUF2501 domain-containing protein" evidence="2">
    <location>
        <begin position="22"/>
        <end position="166"/>
    </location>
</feature>
<reference evidence="3 4" key="1">
    <citation type="submission" date="2017-09" db="EMBL/GenBank/DDBJ databases">
        <title>Genomic, metabolic, and phenotypic characteristics of bacterial isolates from the natural microbiome of the model nematode Caenorhabditis elegans.</title>
        <authorList>
            <person name="Zimmermann J."/>
            <person name="Obeng N."/>
            <person name="Yang W."/>
            <person name="Obeng O."/>
            <person name="Kissoyan K."/>
            <person name="Pees B."/>
            <person name="Dirksen P."/>
            <person name="Hoppner M."/>
            <person name="Franke A."/>
            <person name="Rosenstiel P."/>
            <person name="Leippe M."/>
            <person name="Dierking K."/>
            <person name="Kaleta C."/>
            <person name="Schulenburg H."/>
        </authorList>
    </citation>
    <scope>NUCLEOTIDE SEQUENCE [LARGE SCALE GENOMIC DNA]</scope>
    <source>
        <strain evidence="3 4">MYb73</strain>
    </source>
</reference>
<name>A0A2S0I1I9_9BURK</name>
<proteinExistence type="predicted"/>
<organism evidence="3 4">
    <name type="scientific">Achromobacter spanius</name>
    <dbReference type="NCBI Taxonomy" id="217203"/>
    <lineage>
        <taxon>Bacteria</taxon>
        <taxon>Pseudomonadati</taxon>
        <taxon>Pseudomonadota</taxon>
        <taxon>Betaproteobacteria</taxon>
        <taxon>Burkholderiales</taxon>
        <taxon>Alcaligenaceae</taxon>
        <taxon>Achromobacter</taxon>
    </lineage>
</organism>
<dbReference type="Proteomes" id="UP000239477">
    <property type="component" value="Chromosome"/>
</dbReference>
<evidence type="ECO:0000256" key="2">
    <source>
        <dbReference type="SAM" id="SignalP"/>
    </source>
</evidence>
<dbReference type="RefSeq" id="WP_105237023.1">
    <property type="nucleotide sequence ID" value="NZ_CP023270.1"/>
</dbReference>
<evidence type="ECO:0000256" key="1">
    <source>
        <dbReference type="SAM" id="MobiDB-lite"/>
    </source>
</evidence>
<keyword evidence="2" id="KW-0732">Signal</keyword>
<dbReference type="OrthoDB" id="8565817at2"/>
<sequence length="166" mass="16634">MKTPYRHLAATAALIAAQSYAGTASAQWLDAVKGQIEGAGKSSSTQGSAPQSGSTQGGILQGLGNSLPLSSLSPASAGNAAGVLEFCMKNNYLAGGDAQALKDQLMGKIGGGSTQKAKSDSGYLAGLQGMLNGSDGKSVDLSGGGLKEELTRKACDQVLKHAKSFL</sequence>
<evidence type="ECO:0008006" key="5">
    <source>
        <dbReference type="Google" id="ProtNLM"/>
    </source>
</evidence>
<dbReference type="InterPro" id="IPR019637">
    <property type="entry name" value="DUF2501"/>
</dbReference>
<feature type="region of interest" description="Disordered" evidence="1">
    <location>
        <begin position="39"/>
        <end position="60"/>
    </location>
</feature>